<protein>
    <recommendedName>
        <fullName evidence="5">Outer membrane protein with beta-barrel domain</fullName>
    </recommendedName>
</protein>
<dbReference type="OrthoDB" id="1419682at2"/>
<evidence type="ECO:0008006" key="5">
    <source>
        <dbReference type="Google" id="ProtNLM"/>
    </source>
</evidence>
<keyword evidence="2" id="KW-0472">Membrane</keyword>
<accession>A0A495J1V0</accession>
<organism evidence="3 4">
    <name type="scientific">Mucilaginibacter gracilis</name>
    <dbReference type="NCBI Taxonomy" id="423350"/>
    <lineage>
        <taxon>Bacteria</taxon>
        <taxon>Pseudomonadati</taxon>
        <taxon>Bacteroidota</taxon>
        <taxon>Sphingobacteriia</taxon>
        <taxon>Sphingobacteriales</taxon>
        <taxon>Sphingobacteriaceae</taxon>
        <taxon>Mucilaginibacter</taxon>
    </lineage>
</organism>
<dbReference type="EMBL" id="RBKU01000001">
    <property type="protein sequence ID" value="RKR82611.1"/>
    <property type="molecule type" value="Genomic_DNA"/>
</dbReference>
<feature type="region of interest" description="Disordered" evidence="1">
    <location>
        <begin position="159"/>
        <end position="226"/>
    </location>
</feature>
<keyword evidence="4" id="KW-1185">Reference proteome</keyword>
<feature type="compositionally biased region" description="Polar residues" evidence="1">
    <location>
        <begin position="159"/>
        <end position="187"/>
    </location>
</feature>
<evidence type="ECO:0000313" key="3">
    <source>
        <dbReference type="EMBL" id="RKR82611.1"/>
    </source>
</evidence>
<keyword evidence="2" id="KW-0812">Transmembrane</keyword>
<comment type="caution">
    <text evidence="3">The sequence shown here is derived from an EMBL/GenBank/DDBJ whole genome shotgun (WGS) entry which is preliminary data.</text>
</comment>
<dbReference type="RefSeq" id="WP_121198199.1">
    <property type="nucleotide sequence ID" value="NZ_RBKU01000001.1"/>
</dbReference>
<evidence type="ECO:0000256" key="2">
    <source>
        <dbReference type="SAM" id="Phobius"/>
    </source>
</evidence>
<sequence>MNEDFDDSLKSRIQDVFDNYEDDSAHEGWLLLREKYPEKEKRRGIIWLWWGGVAAVLLIFLGIALWLNGNSALKNNFVKHSHATHTGTDIKGRPINKDTVEHQKYPLAANNKKTNINGNNTTNQTPVGKQHNYAKRMLKTTTAHSMAHQYISKNGIGTHQQKSVGSVEGDSQQHTAQTVKPGSTNTPIAEGQNIPKETPIVNGVNDSAKFAGTQSQPKPAETVKPPAKELKRLTFIAQNPIGQKNKNNADNAVKFGVYAATYFNYAKGSDNEFNVGAGLSSEIKLVGRLKLLTGVAINQNSLNYQSAIPAKADKYLAYSIADQSRGLLLYSTPPPSGGIVVTASASPILQNYQASLIGLDIPLNLKYQFNQNDTYVAAGFSSGTYINETYNFVYKYPSNTINTSNQNTKTKAFFNTFDFARTLNLSFGVGYPLGKKNTLIIEPFFKYPLDGLGSQDLKFGAGGVNLKLNLHPNKKQNGTN</sequence>
<feature type="transmembrane region" description="Helical" evidence="2">
    <location>
        <begin position="45"/>
        <end position="67"/>
    </location>
</feature>
<name>A0A495J1V0_9SPHI</name>
<evidence type="ECO:0000256" key="1">
    <source>
        <dbReference type="SAM" id="MobiDB-lite"/>
    </source>
</evidence>
<proteinExistence type="predicted"/>
<gene>
    <name evidence="3" type="ORF">BDD43_2796</name>
</gene>
<dbReference type="Proteomes" id="UP000268007">
    <property type="component" value="Unassembled WGS sequence"/>
</dbReference>
<evidence type="ECO:0000313" key="4">
    <source>
        <dbReference type="Proteomes" id="UP000268007"/>
    </source>
</evidence>
<keyword evidence="2" id="KW-1133">Transmembrane helix</keyword>
<dbReference type="AlphaFoldDB" id="A0A495J1V0"/>
<reference evidence="3 4" key="1">
    <citation type="submission" date="2018-10" db="EMBL/GenBank/DDBJ databases">
        <title>Genomic Encyclopedia of Archaeal and Bacterial Type Strains, Phase II (KMG-II): from individual species to whole genera.</title>
        <authorList>
            <person name="Goeker M."/>
        </authorList>
    </citation>
    <scope>NUCLEOTIDE SEQUENCE [LARGE SCALE GENOMIC DNA]</scope>
    <source>
        <strain evidence="3 4">DSM 18602</strain>
    </source>
</reference>